<dbReference type="HAMAP" id="MF_00347">
    <property type="entry name" value="Polyphosphate_kinase"/>
    <property type="match status" value="1"/>
</dbReference>
<dbReference type="InterPro" id="IPR025198">
    <property type="entry name" value="PPK_N_dom"/>
</dbReference>
<dbReference type="CDD" id="cd09168">
    <property type="entry name" value="PLDc_PaPPK1_C2_like"/>
    <property type="match status" value="1"/>
</dbReference>
<dbReference type="Pfam" id="PF17941">
    <property type="entry name" value="PP_kinase_C_1"/>
    <property type="match status" value="1"/>
</dbReference>
<dbReference type="Pfam" id="PF13090">
    <property type="entry name" value="PP_kinase_C"/>
    <property type="match status" value="1"/>
</dbReference>
<dbReference type="PANTHER" id="PTHR30218">
    <property type="entry name" value="POLYPHOSPHATE KINASE"/>
    <property type="match status" value="1"/>
</dbReference>
<feature type="binding site" evidence="6">
    <location>
        <position position="363"/>
    </location>
    <ligand>
        <name>Mg(2+)</name>
        <dbReference type="ChEBI" id="CHEBI:18420"/>
    </ligand>
</feature>
<feature type="binding site" evidence="6">
    <location>
        <position position="580"/>
    </location>
    <ligand>
        <name>ATP</name>
        <dbReference type="ChEBI" id="CHEBI:30616"/>
    </ligand>
</feature>
<evidence type="ECO:0000259" key="11">
    <source>
        <dbReference type="Pfam" id="PF17941"/>
    </source>
</evidence>
<dbReference type="Proteomes" id="UP000767854">
    <property type="component" value="Unassembled WGS sequence"/>
</dbReference>
<dbReference type="InterPro" id="IPR041108">
    <property type="entry name" value="PP_kinase_C_1"/>
</dbReference>
<feature type="domain" description="Polyphosphate kinase N-terminal" evidence="9">
    <location>
        <begin position="4"/>
        <end position="107"/>
    </location>
</feature>
<evidence type="ECO:0000313" key="13">
    <source>
        <dbReference type="Proteomes" id="UP000767854"/>
    </source>
</evidence>
<dbReference type="InterPro" id="IPR036832">
    <property type="entry name" value="PPK_N_dom_sf"/>
</dbReference>
<feature type="binding site" evidence="6">
    <location>
        <position position="393"/>
    </location>
    <ligand>
        <name>Mg(2+)</name>
        <dbReference type="ChEBI" id="CHEBI:18420"/>
    </ligand>
</feature>
<dbReference type="RefSeq" id="WP_204663470.1">
    <property type="nucleotide sequence ID" value="NZ_JAFBDT010000007.1"/>
</dbReference>
<dbReference type="NCBIfam" id="NF003917">
    <property type="entry name" value="PRK05443.1-1"/>
    <property type="match status" value="1"/>
</dbReference>
<comment type="similarity">
    <text evidence="6 7">Belongs to the polyphosphate kinase 1 (PPK1) family.</text>
</comment>
<dbReference type="PANTHER" id="PTHR30218:SF0">
    <property type="entry name" value="POLYPHOSPHATE KINASE"/>
    <property type="match status" value="1"/>
</dbReference>
<evidence type="ECO:0000256" key="5">
    <source>
        <dbReference type="ARBA" id="ARBA00022840"/>
    </source>
</evidence>
<evidence type="ECO:0000313" key="12">
    <source>
        <dbReference type="EMBL" id="MBM7561706.1"/>
    </source>
</evidence>
<feature type="binding site" evidence="6">
    <location>
        <position position="552"/>
    </location>
    <ligand>
        <name>ATP</name>
        <dbReference type="ChEBI" id="CHEBI:30616"/>
    </ligand>
</feature>
<keyword evidence="4 6" id="KW-0418">Kinase</keyword>
<evidence type="ECO:0000256" key="1">
    <source>
        <dbReference type="ARBA" id="ARBA00022553"/>
    </source>
</evidence>
<feature type="active site" description="Phosphohistidine intermediate" evidence="6">
    <location>
        <position position="423"/>
    </location>
</feature>
<evidence type="ECO:0000259" key="8">
    <source>
        <dbReference type="Pfam" id="PF02503"/>
    </source>
</evidence>
<keyword evidence="2 6" id="KW-0808">Transferase</keyword>
<keyword evidence="6" id="KW-0479">Metal-binding</keyword>
<dbReference type="PIRSF" id="PIRSF015589">
    <property type="entry name" value="PP_kinase"/>
    <property type="match status" value="1"/>
</dbReference>
<feature type="domain" description="Polyphosphate kinase C-terminal" evidence="10">
    <location>
        <begin position="491"/>
        <end position="663"/>
    </location>
</feature>
<comment type="cofactor">
    <cofactor evidence="6">
        <name>Mg(2+)</name>
        <dbReference type="ChEBI" id="CHEBI:18420"/>
    </cofactor>
</comment>
<feature type="domain" description="Polyphosphate kinase middle" evidence="8">
    <location>
        <begin position="117"/>
        <end position="293"/>
    </location>
</feature>
<dbReference type="NCBIfam" id="NF003918">
    <property type="entry name" value="PRK05443.1-2"/>
    <property type="match status" value="1"/>
</dbReference>
<evidence type="ECO:0000259" key="9">
    <source>
        <dbReference type="Pfam" id="PF13089"/>
    </source>
</evidence>
<dbReference type="Gene3D" id="1.20.58.310">
    <property type="entry name" value="Polyphosphate kinase N-terminal domain"/>
    <property type="match status" value="1"/>
</dbReference>
<gene>
    <name evidence="6" type="primary">ppk</name>
    <name evidence="12" type="ORF">JOC49_001247</name>
</gene>
<dbReference type="EMBL" id="JAFBDT010000007">
    <property type="protein sequence ID" value="MBM7561706.1"/>
    <property type="molecule type" value="Genomic_DNA"/>
</dbReference>
<keyword evidence="5 6" id="KW-0067">ATP-binding</keyword>
<dbReference type="Pfam" id="PF13089">
    <property type="entry name" value="PP_kinase_N"/>
    <property type="match status" value="1"/>
</dbReference>
<dbReference type="SUPFAM" id="SSF140356">
    <property type="entry name" value="PPK N-terminal domain-like"/>
    <property type="match status" value="1"/>
</dbReference>
<feature type="domain" description="Polyphosphate kinase C-terminal" evidence="11">
    <location>
        <begin position="319"/>
        <end position="482"/>
    </location>
</feature>
<evidence type="ECO:0000256" key="4">
    <source>
        <dbReference type="ARBA" id="ARBA00022777"/>
    </source>
</evidence>
<dbReference type="NCBIfam" id="NF003921">
    <property type="entry name" value="PRK05443.2-2"/>
    <property type="match status" value="1"/>
</dbReference>
<sequence>MEILNRELSWLEFNKRVLLEASDQENPLFERVKFGAIFSSNLDEFFMVRVAAIKNQVTLGYAEKDPSGFTALEKLNAINEKVRGLVTHQEEILKALIIEMKKEGVVILNASELTENQYEKMQLYFNTEVFPVLTPMAVDFTRRFPHVANKGLYLAVKLMVGFETKLAIVQVPEVLNRFVEVEKKKGHSTYILLEDVISIFIDHLFPGHQVLATSLFRVTRNGDLTIVEDEAEDLLMVIEEAVRLRKWGETVRLEISSGTDSWLSSVIKDALMLDNSQIYEIDGILDATCFFKFKLSKTKRHLNRPDYQPRVLKDFDKKNLFKTIKNGDLFVHHPYETFDVVADFIKQASKDPQVLAIKQTLYRVSGNSQIVKALGDAADRGKQVTVLVELMARFDEENNINWAKKLEQRGVHVIYGIYGLKTHSKITLVVRKEKNKIKRYLHLGTGNYNDQTARIYTDMGLFTARESFGADASNFFNMVSGFATAVHTNVLTVAPFNLRQRFYQLIDAEIEAAKAGKKAKITAKMNSLVDIEMIEKLYEASRAGVQIRLVVRGICTLVPGVEGLSENIRVKSIVGEFLEHSRIYIFHNDGDRKVFLSSADWMSRNLNRRIELMFPVEDPLISERINRIMSLYLKDNVKSWQLNSDGSYSKKALKKDEKRVHAQELLKSLDYLDSESFSEALVFRNKEV</sequence>
<dbReference type="InterPro" id="IPR003414">
    <property type="entry name" value="PP_kinase"/>
</dbReference>
<evidence type="ECO:0000256" key="2">
    <source>
        <dbReference type="ARBA" id="ARBA00022679"/>
    </source>
</evidence>
<protein>
    <recommendedName>
        <fullName evidence="6 7">Polyphosphate kinase</fullName>
        <ecNumber evidence="6 7">2.7.4.1</ecNumber>
    </recommendedName>
    <alternativeName>
        <fullName evidence="6">ATP-polyphosphate phosphotransferase</fullName>
    </alternativeName>
    <alternativeName>
        <fullName evidence="6">Polyphosphoric acid kinase</fullName>
    </alternativeName>
</protein>
<organism evidence="12 13">
    <name type="scientific">Fusibacter tunisiensis</name>
    <dbReference type="NCBI Taxonomy" id="1008308"/>
    <lineage>
        <taxon>Bacteria</taxon>
        <taxon>Bacillati</taxon>
        <taxon>Bacillota</taxon>
        <taxon>Clostridia</taxon>
        <taxon>Eubacteriales</taxon>
        <taxon>Eubacteriales Family XII. Incertae Sedis</taxon>
        <taxon>Fusibacter</taxon>
    </lineage>
</organism>
<keyword evidence="13" id="KW-1185">Reference proteome</keyword>
<feature type="binding site" evidence="6">
    <location>
        <position position="456"/>
    </location>
    <ligand>
        <name>ATP</name>
        <dbReference type="ChEBI" id="CHEBI:30616"/>
    </ligand>
</feature>
<comment type="caution">
    <text evidence="12">The sequence shown here is derived from an EMBL/GenBank/DDBJ whole genome shotgun (WGS) entry which is preliminary data.</text>
</comment>
<name>A0ABS2MQQ6_9FIRM</name>
<dbReference type="GO" id="GO:0008976">
    <property type="term" value="F:polyphosphate kinase activity"/>
    <property type="evidence" value="ECO:0007669"/>
    <property type="project" value="UniProtKB-EC"/>
</dbReference>
<comment type="PTM">
    <text evidence="6 7">An intermediate of this reaction is the autophosphorylated ppk in which a phosphate is covalently linked to a histidine residue through a N-P bond.</text>
</comment>
<keyword evidence="6" id="KW-0460">Magnesium</keyword>
<dbReference type="InterPro" id="IPR024953">
    <property type="entry name" value="PP_kinase_middle"/>
</dbReference>
<keyword evidence="1 6" id="KW-0597">Phosphoprotein</keyword>
<comment type="catalytic activity">
    <reaction evidence="6 7">
        <text>[phosphate](n) + ATP = [phosphate](n+1) + ADP</text>
        <dbReference type="Rhea" id="RHEA:19573"/>
        <dbReference type="Rhea" id="RHEA-COMP:9859"/>
        <dbReference type="Rhea" id="RHEA-COMP:14280"/>
        <dbReference type="ChEBI" id="CHEBI:16838"/>
        <dbReference type="ChEBI" id="CHEBI:30616"/>
        <dbReference type="ChEBI" id="CHEBI:456216"/>
        <dbReference type="EC" id="2.7.4.1"/>
    </reaction>
</comment>
<dbReference type="Gene3D" id="3.30.1840.10">
    <property type="entry name" value="Polyphosphate kinase middle domain"/>
    <property type="match status" value="1"/>
</dbReference>
<evidence type="ECO:0000256" key="3">
    <source>
        <dbReference type="ARBA" id="ARBA00022741"/>
    </source>
</evidence>
<dbReference type="Gene3D" id="3.30.870.10">
    <property type="entry name" value="Endonuclease Chain A"/>
    <property type="match status" value="2"/>
</dbReference>
<dbReference type="SUPFAM" id="SSF56024">
    <property type="entry name" value="Phospholipase D/nuclease"/>
    <property type="match status" value="2"/>
</dbReference>
<feature type="binding site" evidence="6">
    <location>
        <position position="41"/>
    </location>
    <ligand>
        <name>ATP</name>
        <dbReference type="ChEBI" id="CHEBI:30616"/>
    </ligand>
</feature>
<reference evidence="12 13" key="1">
    <citation type="submission" date="2021-01" db="EMBL/GenBank/DDBJ databases">
        <title>Genomic Encyclopedia of Type Strains, Phase IV (KMG-IV): sequencing the most valuable type-strain genomes for metagenomic binning, comparative biology and taxonomic classification.</title>
        <authorList>
            <person name="Goeker M."/>
        </authorList>
    </citation>
    <scope>NUCLEOTIDE SEQUENCE [LARGE SCALE GENOMIC DNA]</scope>
    <source>
        <strain evidence="12 13">DSM 24436</strain>
    </source>
</reference>
<dbReference type="InterPro" id="IPR036830">
    <property type="entry name" value="PP_kinase_middle_dom_sf"/>
</dbReference>
<dbReference type="Pfam" id="PF02503">
    <property type="entry name" value="PP_kinase"/>
    <property type="match status" value="1"/>
</dbReference>
<dbReference type="NCBIfam" id="TIGR03705">
    <property type="entry name" value="poly_P_kin"/>
    <property type="match status" value="1"/>
</dbReference>
<dbReference type="InterPro" id="IPR025200">
    <property type="entry name" value="PPK_C_dom2"/>
</dbReference>
<evidence type="ECO:0000259" key="10">
    <source>
        <dbReference type="Pfam" id="PF13090"/>
    </source>
</evidence>
<keyword evidence="3 6" id="KW-0547">Nucleotide-binding</keyword>
<comment type="function">
    <text evidence="6 7">Catalyzes the reversible transfer of the terminal phosphate of ATP to form a long-chain polyphosphate (polyP).</text>
</comment>
<proteinExistence type="inferred from homology"/>
<dbReference type="CDD" id="cd09165">
    <property type="entry name" value="PLDc_PaPPK1_C1_like"/>
    <property type="match status" value="1"/>
</dbReference>
<dbReference type="EC" id="2.7.4.1" evidence="6 7"/>
<dbReference type="SUPFAM" id="SSF143724">
    <property type="entry name" value="PHP14-like"/>
    <property type="match status" value="1"/>
</dbReference>
<evidence type="ECO:0000256" key="7">
    <source>
        <dbReference type="RuleBase" id="RU003800"/>
    </source>
</evidence>
<accession>A0ABS2MQQ6</accession>
<evidence type="ECO:0000256" key="6">
    <source>
        <dbReference type="HAMAP-Rule" id="MF_00347"/>
    </source>
</evidence>